<reference evidence="3" key="1">
    <citation type="journal article" date="2019" name="Int. J. Syst. Evol. Microbiol.">
        <title>The Global Catalogue of Microorganisms (GCM) 10K type strain sequencing project: providing services to taxonomists for standard genome sequencing and annotation.</title>
        <authorList>
            <consortium name="The Broad Institute Genomics Platform"/>
            <consortium name="The Broad Institute Genome Sequencing Center for Infectious Disease"/>
            <person name="Wu L."/>
            <person name="Ma J."/>
        </authorList>
    </citation>
    <scope>NUCLEOTIDE SEQUENCE [LARGE SCALE GENOMIC DNA]</scope>
    <source>
        <strain evidence="3">GH52</strain>
    </source>
</reference>
<organism evidence="2 3">
    <name type="scientific">Paenibacillus yanchengensis</name>
    <dbReference type="NCBI Taxonomy" id="2035833"/>
    <lineage>
        <taxon>Bacteria</taxon>
        <taxon>Bacillati</taxon>
        <taxon>Bacillota</taxon>
        <taxon>Bacilli</taxon>
        <taxon>Bacillales</taxon>
        <taxon>Paenibacillaceae</taxon>
        <taxon>Paenibacillus</taxon>
    </lineage>
</organism>
<proteinExistence type="predicted"/>
<accession>A0ABW4YK48</accession>
<keyword evidence="3" id="KW-1185">Reference proteome</keyword>
<comment type="caution">
    <text evidence="2">The sequence shown here is derived from an EMBL/GenBank/DDBJ whole genome shotgun (WGS) entry which is preliminary data.</text>
</comment>
<evidence type="ECO:0000313" key="2">
    <source>
        <dbReference type="EMBL" id="MFD2116063.1"/>
    </source>
</evidence>
<evidence type="ECO:0000313" key="3">
    <source>
        <dbReference type="Proteomes" id="UP001597362"/>
    </source>
</evidence>
<keyword evidence="1" id="KW-0472">Membrane</keyword>
<dbReference type="Pfam" id="PF12685">
    <property type="entry name" value="SpoIIIAH"/>
    <property type="match status" value="1"/>
</dbReference>
<name>A0ABW4YK48_9BACL</name>
<dbReference type="EMBL" id="JBHUHO010000029">
    <property type="protein sequence ID" value="MFD2116063.1"/>
    <property type="molecule type" value="Genomic_DNA"/>
</dbReference>
<dbReference type="InterPro" id="IPR038503">
    <property type="entry name" value="SpoIIIAH_sf"/>
</dbReference>
<sequence length="191" mass="21734">MNSKRQTIWLVSMLTLMVILSAYYLFTQDPVDKEMFSENTVQQENKEQLDNIEGLVVDGDNLTEEEILALYEQNMESGGIFSELMDKRELATKHQYDEIMATIENTANDEEGTVAAFVDLEKFEEKTSKKQALETMLMEKFDVAHVDETSNKFNVVVKSENLSKTEAAEIIEEVISVMAVKPSQVSVQYVP</sequence>
<feature type="transmembrane region" description="Helical" evidence="1">
    <location>
        <begin position="7"/>
        <end position="26"/>
    </location>
</feature>
<keyword evidence="1" id="KW-0812">Transmembrane</keyword>
<keyword evidence="1" id="KW-1133">Transmembrane helix</keyword>
<dbReference type="Proteomes" id="UP001597362">
    <property type="component" value="Unassembled WGS sequence"/>
</dbReference>
<protein>
    <submittedName>
        <fullName evidence="2">SpoIIIAH-like family protein</fullName>
    </submittedName>
</protein>
<gene>
    <name evidence="2" type="ORF">ACFSJH_10040</name>
</gene>
<dbReference type="InterPro" id="IPR024232">
    <property type="entry name" value="SpoIIIAH"/>
</dbReference>
<dbReference type="Gene3D" id="1.10.287.4300">
    <property type="entry name" value="Stage III sporulation protein AH-like"/>
    <property type="match status" value="1"/>
</dbReference>
<evidence type="ECO:0000256" key="1">
    <source>
        <dbReference type="SAM" id="Phobius"/>
    </source>
</evidence>
<dbReference type="RefSeq" id="WP_377771854.1">
    <property type="nucleotide sequence ID" value="NZ_JBHUHO010000029.1"/>
</dbReference>